<evidence type="ECO:0000313" key="2">
    <source>
        <dbReference type="EMBL" id="EDX09955.1"/>
    </source>
</evidence>
<dbReference type="Proteomes" id="UP000000304">
    <property type="component" value="Chromosome 3L"/>
</dbReference>
<dbReference type="AlphaFoldDB" id="B4QP57"/>
<keyword evidence="3" id="KW-1185">Reference proteome</keyword>
<gene>
    <name evidence="2" type="primary">Dsim\GD12866</name>
    <name evidence="2" type="ORF">Dsim_GD12866</name>
</gene>
<name>B4QP57_DROSI</name>
<protein>
    <submittedName>
        <fullName evidence="2">GD12866</fullName>
    </submittedName>
</protein>
<dbReference type="HOGENOM" id="CLU_2833907_0_0_1"/>
<reference evidence="2 3" key="1">
    <citation type="journal article" date="2007" name="Nature">
        <title>Evolution of genes and genomes on the Drosophila phylogeny.</title>
        <authorList>
            <consortium name="Drosophila 12 Genomes Consortium"/>
            <person name="Clark A.G."/>
            <person name="Eisen M.B."/>
            <person name="Smith D.R."/>
            <person name="Bergman C.M."/>
            <person name="Oliver B."/>
            <person name="Markow T.A."/>
            <person name="Kaufman T.C."/>
            <person name="Kellis M."/>
            <person name="Gelbart W."/>
            <person name="Iyer V.N."/>
            <person name="Pollard D.A."/>
            <person name="Sackton T.B."/>
            <person name="Larracuente A.M."/>
            <person name="Singh N.D."/>
            <person name="Abad J.P."/>
            <person name="Abt D.N."/>
            <person name="Adryan B."/>
            <person name="Aguade M."/>
            <person name="Akashi H."/>
            <person name="Anderson W.W."/>
            <person name="Aquadro C.F."/>
            <person name="Ardell D.H."/>
            <person name="Arguello R."/>
            <person name="Artieri C.G."/>
            <person name="Barbash D.A."/>
            <person name="Barker D."/>
            <person name="Barsanti P."/>
            <person name="Batterham P."/>
            <person name="Batzoglou S."/>
            <person name="Begun D."/>
            <person name="Bhutkar A."/>
            <person name="Blanco E."/>
            <person name="Bosak S.A."/>
            <person name="Bradley R.K."/>
            <person name="Brand A.D."/>
            <person name="Brent M.R."/>
            <person name="Brooks A.N."/>
            <person name="Brown R.H."/>
            <person name="Butlin R.K."/>
            <person name="Caggese C."/>
            <person name="Calvi B.R."/>
            <person name="Bernardo de Carvalho A."/>
            <person name="Caspi A."/>
            <person name="Castrezana S."/>
            <person name="Celniker S.E."/>
            <person name="Chang J.L."/>
            <person name="Chapple C."/>
            <person name="Chatterji S."/>
            <person name="Chinwalla A."/>
            <person name="Civetta A."/>
            <person name="Clifton S.W."/>
            <person name="Comeron J.M."/>
            <person name="Costello J.C."/>
            <person name="Coyne J.A."/>
            <person name="Daub J."/>
            <person name="David R.G."/>
            <person name="Delcher A.L."/>
            <person name="Delehaunty K."/>
            <person name="Do C.B."/>
            <person name="Ebling H."/>
            <person name="Edwards K."/>
            <person name="Eickbush T."/>
            <person name="Evans J.D."/>
            <person name="Filipski A."/>
            <person name="Findeiss S."/>
            <person name="Freyhult E."/>
            <person name="Fulton L."/>
            <person name="Fulton R."/>
            <person name="Garcia A.C."/>
            <person name="Gardiner A."/>
            <person name="Garfield D.A."/>
            <person name="Garvin B.E."/>
            <person name="Gibson G."/>
            <person name="Gilbert D."/>
            <person name="Gnerre S."/>
            <person name="Godfrey J."/>
            <person name="Good R."/>
            <person name="Gotea V."/>
            <person name="Gravely B."/>
            <person name="Greenberg A.J."/>
            <person name="Griffiths-Jones S."/>
            <person name="Gross S."/>
            <person name="Guigo R."/>
            <person name="Gustafson E.A."/>
            <person name="Haerty W."/>
            <person name="Hahn M.W."/>
            <person name="Halligan D.L."/>
            <person name="Halpern A.L."/>
            <person name="Halter G.M."/>
            <person name="Han M.V."/>
            <person name="Heger A."/>
            <person name="Hillier L."/>
            <person name="Hinrichs A.S."/>
            <person name="Holmes I."/>
            <person name="Hoskins R.A."/>
            <person name="Hubisz M.J."/>
            <person name="Hultmark D."/>
            <person name="Huntley M.A."/>
            <person name="Jaffe D.B."/>
            <person name="Jagadeeshan S."/>
            <person name="Jeck W.R."/>
            <person name="Johnson J."/>
            <person name="Jones C.D."/>
            <person name="Jordan W.C."/>
            <person name="Karpen G.H."/>
            <person name="Kataoka E."/>
            <person name="Keightley P.D."/>
            <person name="Kheradpour P."/>
            <person name="Kirkness E.F."/>
            <person name="Koerich L.B."/>
            <person name="Kristiansen K."/>
            <person name="Kudrna D."/>
            <person name="Kulathinal R.J."/>
            <person name="Kumar S."/>
            <person name="Kwok R."/>
            <person name="Lander E."/>
            <person name="Langley C.H."/>
            <person name="Lapoint R."/>
            <person name="Lazzaro B.P."/>
            <person name="Lee S.J."/>
            <person name="Levesque L."/>
            <person name="Li R."/>
            <person name="Lin C.F."/>
            <person name="Lin M.F."/>
            <person name="Lindblad-Toh K."/>
            <person name="Llopart A."/>
            <person name="Long M."/>
            <person name="Low L."/>
            <person name="Lozovsky E."/>
            <person name="Lu J."/>
            <person name="Luo M."/>
            <person name="Machado C.A."/>
            <person name="Makalowski W."/>
            <person name="Marzo M."/>
            <person name="Matsuda M."/>
            <person name="Matzkin L."/>
            <person name="McAllister B."/>
            <person name="McBride C.S."/>
            <person name="McKernan B."/>
            <person name="McKernan K."/>
            <person name="Mendez-Lago M."/>
            <person name="Minx P."/>
            <person name="Mollenhauer M.U."/>
            <person name="Montooth K."/>
            <person name="Mount S.M."/>
            <person name="Mu X."/>
            <person name="Myers E."/>
            <person name="Negre B."/>
            <person name="Newfeld S."/>
            <person name="Nielsen R."/>
            <person name="Noor M.A."/>
            <person name="O'Grady P."/>
            <person name="Pachter L."/>
            <person name="Papaceit M."/>
            <person name="Parisi M.J."/>
            <person name="Parisi M."/>
            <person name="Parts L."/>
            <person name="Pedersen J.S."/>
            <person name="Pesole G."/>
            <person name="Phillippy A.M."/>
            <person name="Ponting C.P."/>
            <person name="Pop M."/>
            <person name="Porcelli D."/>
            <person name="Powell J.R."/>
            <person name="Prohaska S."/>
            <person name="Pruitt K."/>
            <person name="Puig M."/>
            <person name="Quesneville H."/>
            <person name="Ram K.R."/>
            <person name="Rand D."/>
            <person name="Rasmussen M.D."/>
            <person name="Reed L.K."/>
            <person name="Reenan R."/>
            <person name="Reily A."/>
            <person name="Remington K.A."/>
            <person name="Rieger T.T."/>
            <person name="Ritchie M.G."/>
            <person name="Robin C."/>
            <person name="Rogers Y.H."/>
            <person name="Rohde C."/>
            <person name="Rozas J."/>
            <person name="Rubenfield M.J."/>
            <person name="Ruiz A."/>
            <person name="Russo S."/>
            <person name="Salzberg S.L."/>
            <person name="Sanchez-Gracia A."/>
            <person name="Saranga D.J."/>
            <person name="Sato H."/>
            <person name="Schaeffer S.W."/>
            <person name="Schatz M.C."/>
            <person name="Schlenke T."/>
            <person name="Schwartz R."/>
            <person name="Segarra C."/>
            <person name="Singh R.S."/>
            <person name="Sirot L."/>
            <person name="Sirota M."/>
            <person name="Sisneros N.B."/>
            <person name="Smith C.D."/>
            <person name="Smith T.F."/>
            <person name="Spieth J."/>
            <person name="Stage D.E."/>
            <person name="Stark A."/>
            <person name="Stephan W."/>
            <person name="Strausberg R.L."/>
            <person name="Strempel S."/>
            <person name="Sturgill D."/>
            <person name="Sutton G."/>
            <person name="Sutton G.G."/>
            <person name="Tao W."/>
            <person name="Teichmann S."/>
            <person name="Tobari Y.N."/>
            <person name="Tomimura Y."/>
            <person name="Tsolas J.M."/>
            <person name="Valente V.L."/>
            <person name="Venter E."/>
            <person name="Venter J.C."/>
            <person name="Vicario S."/>
            <person name="Vieira F.G."/>
            <person name="Vilella A.J."/>
            <person name="Villasante A."/>
            <person name="Walenz B."/>
            <person name="Wang J."/>
            <person name="Wasserman M."/>
            <person name="Watts T."/>
            <person name="Wilson D."/>
            <person name="Wilson R.K."/>
            <person name="Wing R.A."/>
            <person name="Wolfner M.F."/>
            <person name="Wong A."/>
            <person name="Wong G.K."/>
            <person name="Wu C.I."/>
            <person name="Wu G."/>
            <person name="Yamamoto D."/>
            <person name="Yang H.P."/>
            <person name="Yang S.P."/>
            <person name="Yorke J.A."/>
            <person name="Yoshida K."/>
            <person name="Zdobnov E."/>
            <person name="Zhang P."/>
            <person name="Zhang Y."/>
            <person name="Zimin A.V."/>
            <person name="Baldwin J."/>
            <person name="Abdouelleil A."/>
            <person name="Abdulkadir J."/>
            <person name="Abebe A."/>
            <person name="Abera B."/>
            <person name="Abreu J."/>
            <person name="Acer S.C."/>
            <person name="Aftuck L."/>
            <person name="Alexander A."/>
            <person name="An P."/>
            <person name="Anderson E."/>
            <person name="Anderson S."/>
            <person name="Arachi H."/>
            <person name="Azer M."/>
            <person name="Bachantsang P."/>
            <person name="Barry A."/>
            <person name="Bayul T."/>
            <person name="Berlin A."/>
            <person name="Bessette D."/>
            <person name="Bloom T."/>
            <person name="Blye J."/>
            <person name="Boguslavskiy L."/>
            <person name="Bonnet C."/>
            <person name="Boukhgalter B."/>
            <person name="Bourzgui I."/>
            <person name="Brown A."/>
            <person name="Cahill P."/>
            <person name="Channer S."/>
            <person name="Cheshatsang Y."/>
            <person name="Chuda L."/>
            <person name="Citroen M."/>
            <person name="Collymore A."/>
            <person name="Cooke P."/>
            <person name="Costello M."/>
            <person name="D'Aco K."/>
            <person name="Daza R."/>
            <person name="De Haan G."/>
            <person name="DeGray S."/>
            <person name="DeMaso C."/>
            <person name="Dhargay N."/>
            <person name="Dooley K."/>
            <person name="Dooley E."/>
            <person name="Doricent M."/>
            <person name="Dorje P."/>
            <person name="Dorjee K."/>
            <person name="Dupes A."/>
            <person name="Elong R."/>
            <person name="Falk J."/>
            <person name="Farina A."/>
            <person name="Faro S."/>
            <person name="Ferguson D."/>
            <person name="Fisher S."/>
            <person name="Foley C.D."/>
            <person name="Franke A."/>
            <person name="Friedrich D."/>
            <person name="Gadbois L."/>
            <person name="Gearin G."/>
            <person name="Gearin C.R."/>
            <person name="Giannoukos G."/>
            <person name="Goode T."/>
            <person name="Graham J."/>
            <person name="Grandbois E."/>
            <person name="Grewal S."/>
            <person name="Gyaltsen K."/>
            <person name="Hafez N."/>
            <person name="Hagos B."/>
            <person name="Hall J."/>
            <person name="Henson C."/>
            <person name="Hollinger A."/>
            <person name="Honan T."/>
            <person name="Huard M.D."/>
            <person name="Hughes L."/>
            <person name="Hurhula B."/>
            <person name="Husby M.E."/>
            <person name="Kamat A."/>
            <person name="Kanga B."/>
            <person name="Kashin S."/>
            <person name="Khazanovich D."/>
            <person name="Kisner P."/>
            <person name="Lance K."/>
            <person name="Lara M."/>
            <person name="Lee W."/>
            <person name="Lennon N."/>
            <person name="Letendre F."/>
            <person name="LeVine R."/>
            <person name="Lipovsky A."/>
            <person name="Liu X."/>
            <person name="Liu J."/>
            <person name="Liu S."/>
            <person name="Lokyitsang T."/>
            <person name="Lokyitsang Y."/>
            <person name="Lubonja R."/>
            <person name="Lui A."/>
            <person name="MacDonald P."/>
            <person name="Magnisalis V."/>
            <person name="Maru K."/>
            <person name="Matthews C."/>
            <person name="McCusker W."/>
            <person name="McDonough S."/>
            <person name="Mehta T."/>
            <person name="Meldrim J."/>
            <person name="Meneus L."/>
            <person name="Mihai O."/>
            <person name="Mihalev A."/>
            <person name="Mihova T."/>
            <person name="Mittelman R."/>
            <person name="Mlenga V."/>
            <person name="Montmayeur A."/>
            <person name="Mulrain L."/>
            <person name="Navidi A."/>
            <person name="Naylor J."/>
            <person name="Negash T."/>
            <person name="Nguyen T."/>
            <person name="Nguyen N."/>
            <person name="Nicol R."/>
            <person name="Norbu C."/>
            <person name="Norbu N."/>
            <person name="Novod N."/>
            <person name="O'Neill B."/>
            <person name="Osman S."/>
            <person name="Markiewicz E."/>
            <person name="Oyono O.L."/>
            <person name="Patti C."/>
            <person name="Phunkhang P."/>
            <person name="Pierre F."/>
            <person name="Priest M."/>
            <person name="Raghuraman S."/>
            <person name="Rege F."/>
            <person name="Reyes R."/>
            <person name="Rise C."/>
            <person name="Rogov P."/>
            <person name="Ross K."/>
            <person name="Ryan E."/>
            <person name="Settipalli S."/>
            <person name="Shea T."/>
            <person name="Sherpa N."/>
            <person name="Shi L."/>
            <person name="Shih D."/>
            <person name="Sparrow T."/>
            <person name="Spaulding J."/>
            <person name="Stalker J."/>
            <person name="Stange-Thomann N."/>
            <person name="Stavropoulos S."/>
            <person name="Stone C."/>
            <person name="Strader C."/>
            <person name="Tesfaye S."/>
            <person name="Thomson T."/>
            <person name="Thoulutsang Y."/>
            <person name="Thoulutsang D."/>
            <person name="Topham K."/>
            <person name="Topping I."/>
            <person name="Tsamla T."/>
            <person name="Vassiliev H."/>
            <person name="Vo A."/>
            <person name="Wangchuk T."/>
            <person name="Wangdi T."/>
            <person name="Weiand M."/>
            <person name="Wilkinson J."/>
            <person name="Wilson A."/>
            <person name="Yadav S."/>
            <person name="Young G."/>
            <person name="Yu Q."/>
            <person name="Zembek L."/>
            <person name="Zhong D."/>
            <person name="Zimmer A."/>
            <person name="Zwirko Z."/>
            <person name="Jaffe D.B."/>
            <person name="Alvarez P."/>
            <person name="Brockman W."/>
            <person name="Butler J."/>
            <person name="Chin C."/>
            <person name="Gnerre S."/>
            <person name="Grabherr M."/>
            <person name="Kleber M."/>
            <person name="Mauceli E."/>
            <person name="MacCallum I."/>
        </authorList>
    </citation>
    <scope>NUCLEOTIDE SEQUENCE [LARGE SCALE GENOMIC DNA]</scope>
    <source>
        <strain evidence="3">white501</strain>
    </source>
</reference>
<feature type="region of interest" description="Disordered" evidence="1">
    <location>
        <begin position="1"/>
        <end position="21"/>
    </location>
</feature>
<accession>B4QP57</accession>
<evidence type="ECO:0000256" key="1">
    <source>
        <dbReference type="SAM" id="MobiDB-lite"/>
    </source>
</evidence>
<proteinExistence type="predicted"/>
<evidence type="ECO:0000313" key="3">
    <source>
        <dbReference type="Proteomes" id="UP000000304"/>
    </source>
</evidence>
<sequence length="66" mass="6827">MPKDSDGGAHCAAGGNGGQMEEQLEKQLESLDQKKQEPTWTALAVGRSAGGQVTGMAWAVQGAQNI</sequence>
<dbReference type="EMBL" id="CM000363">
    <property type="protein sequence ID" value="EDX09955.1"/>
    <property type="molecule type" value="Genomic_DNA"/>
</dbReference>
<organism evidence="2 3">
    <name type="scientific">Drosophila simulans</name>
    <name type="common">Fruit fly</name>
    <dbReference type="NCBI Taxonomy" id="7240"/>
    <lineage>
        <taxon>Eukaryota</taxon>
        <taxon>Metazoa</taxon>
        <taxon>Ecdysozoa</taxon>
        <taxon>Arthropoda</taxon>
        <taxon>Hexapoda</taxon>
        <taxon>Insecta</taxon>
        <taxon>Pterygota</taxon>
        <taxon>Neoptera</taxon>
        <taxon>Endopterygota</taxon>
        <taxon>Diptera</taxon>
        <taxon>Brachycera</taxon>
        <taxon>Muscomorpha</taxon>
        <taxon>Ephydroidea</taxon>
        <taxon>Drosophilidae</taxon>
        <taxon>Drosophila</taxon>
        <taxon>Sophophora</taxon>
    </lineage>
</organism>